<protein>
    <recommendedName>
        <fullName evidence="3">GIY-YIG domain-containing protein</fullName>
    </recommendedName>
</protein>
<name>A0AAE7V2Z4_9CAUD</name>
<accession>A0AAE7V2Z4</accession>
<evidence type="ECO:0008006" key="3">
    <source>
        <dbReference type="Google" id="ProtNLM"/>
    </source>
</evidence>
<dbReference type="InterPro" id="IPR035901">
    <property type="entry name" value="GIY-YIG_endonuc_sf"/>
</dbReference>
<evidence type="ECO:0000313" key="1">
    <source>
        <dbReference type="EMBL" id="QWM90279.1"/>
    </source>
</evidence>
<proteinExistence type="predicted"/>
<dbReference type="EMBL" id="MZ130487">
    <property type="protein sequence ID" value="QWM90279.1"/>
    <property type="molecule type" value="Genomic_DNA"/>
</dbReference>
<organism evidence="1 2">
    <name type="scientific">uncultured phage cr25_1</name>
    <dbReference type="NCBI Taxonomy" id="2986395"/>
    <lineage>
        <taxon>Viruses</taxon>
        <taxon>Duplodnaviria</taxon>
        <taxon>Heunggongvirae</taxon>
        <taxon>Uroviricota</taxon>
        <taxon>Caudoviricetes</taxon>
        <taxon>Crassvirales</taxon>
        <taxon>Crevaviridae</taxon>
        <taxon>Coarsevirinae</taxon>
        <taxon>Junduvirus</taxon>
        <taxon>Junduvirus copri</taxon>
    </lineage>
</organism>
<gene>
    <name evidence="1" type="primary">gp_23212</name>
</gene>
<dbReference type="KEGG" id="vg:75690810"/>
<dbReference type="Gene3D" id="3.40.1440.10">
    <property type="entry name" value="GIY-YIG endonuclease"/>
    <property type="match status" value="1"/>
</dbReference>
<sequence>MKTKIYALVHPITKEVVYVSQTTKSLSERLKGHYWKLNEANRGERTLTPLFKYLNDLKPLMVEAILLKEVDTNEANETEIYYISKYRKINPNLLNEANGGIGGNTISNKTDEEKKAIGNKISNILSGKSKPDGFAEHLSDIRTGKGNPMAKVLNPKIVVLKSTNNNSIIRSFDYVFEINAFLDDAHAGSNIVKQLKKRPYTRSKGYVFRYIQDIDNEKLNN</sequence>
<dbReference type="Proteomes" id="UP000827441">
    <property type="component" value="Segment"/>
</dbReference>
<evidence type="ECO:0000313" key="2">
    <source>
        <dbReference type="Proteomes" id="UP000827441"/>
    </source>
</evidence>
<keyword evidence="2" id="KW-1185">Reference proteome</keyword>
<dbReference type="RefSeq" id="YP_010359851.1">
    <property type="nucleotide sequence ID" value="NC_062777.1"/>
</dbReference>
<reference evidence="1 2" key="1">
    <citation type="submission" date="2021-04" db="EMBL/GenBank/DDBJ databases">
        <authorList>
            <person name="Shkoporov A.N."/>
            <person name="Stockdale S.R."/>
            <person name="Guerin E."/>
            <person name="Ross R.P."/>
            <person name="Hill C."/>
        </authorList>
    </citation>
    <scope>NUCLEOTIDE SEQUENCE [LARGE SCALE GENOMIC DNA]</scope>
    <source>
        <strain evidence="2">cr25_1</strain>
    </source>
</reference>
<dbReference type="GeneID" id="75690810"/>